<dbReference type="GeneID" id="31012621"/>
<feature type="transmembrane region" description="Helical" evidence="9">
    <location>
        <begin position="301"/>
        <end position="320"/>
    </location>
</feature>
<gene>
    <name evidence="10" type="ORF">BKCO1_2000169</name>
</gene>
<organism evidence="10 11">
    <name type="scientific">Diplodia corticola</name>
    <dbReference type="NCBI Taxonomy" id="236234"/>
    <lineage>
        <taxon>Eukaryota</taxon>
        <taxon>Fungi</taxon>
        <taxon>Dikarya</taxon>
        <taxon>Ascomycota</taxon>
        <taxon>Pezizomycotina</taxon>
        <taxon>Dothideomycetes</taxon>
        <taxon>Dothideomycetes incertae sedis</taxon>
        <taxon>Botryosphaeriales</taxon>
        <taxon>Botryosphaeriaceae</taxon>
        <taxon>Diplodia</taxon>
    </lineage>
</organism>
<feature type="region of interest" description="Disordered" evidence="8">
    <location>
        <begin position="1"/>
        <end position="29"/>
    </location>
</feature>
<evidence type="ECO:0000256" key="1">
    <source>
        <dbReference type="ARBA" id="ARBA00004127"/>
    </source>
</evidence>
<keyword evidence="5 9" id="KW-1133">Transmembrane helix</keyword>
<dbReference type="GO" id="GO:0015343">
    <property type="term" value="F:siderophore-iron transmembrane transporter activity"/>
    <property type="evidence" value="ECO:0007669"/>
    <property type="project" value="TreeGrafter"/>
</dbReference>
<dbReference type="InterPro" id="IPR011701">
    <property type="entry name" value="MFS"/>
</dbReference>
<evidence type="ECO:0000313" key="10">
    <source>
        <dbReference type="EMBL" id="OJD39926.1"/>
    </source>
</evidence>
<keyword evidence="6" id="KW-0406">Ion transport</keyword>
<comment type="subcellular location">
    <subcellularLocation>
        <location evidence="1">Endomembrane system</location>
        <topology evidence="1">Multi-pass membrane protein</topology>
    </subcellularLocation>
</comment>
<dbReference type="Gene3D" id="1.20.1250.20">
    <property type="entry name" value="MFS general substrate transporter like domains"/>
    <property type="match status" value="2"/>
</dbReference>
<dbReference type="InterPro" id="IPR036259">
    <property type="entry name" value="MFS_trans_sf"/>
</dbReference>
<feature type="transmembrane region" description="Helical" evidence="9">
    <location>
        <begin position="54"/>
        <end position="71"/>
    </location>
</feature>
<dbReference type="Pfam" id="PF07690">
    <property type="entry name" value="MFS_1"/>
    <property type="match status" value="1"/>
</dbReference>
<dbReference type="PANTHER" id="PTHR23501:SF92">
    <property type="entry name" value="GLUTATHIONE EXCHANGER 1-RELATED"/>
    <property type="match status" value="1"/>
</dbReference>
<comment type="caution">
    <text evidence="10">The sequence shown here is derived from an EMBL/GenBank/DDBJ whole genome shotgun (WGS) entry which is preliminary data.</text>
</comment>
<dbReference type="FunFam" id="1.20.1250.20:FF:000197">
    <property type="entry name" value="Siderophore iron transporter 1"/>
    <property type="match status" value="1"/>
</dbReference>
<evidence type="ECO:0000256" key="5">
    <source>
        <dbReference type="ARBA" id="ARBA00022989"/>
    </source>
</evidence>
<comment type="similarity">
    <text evidence="2">Belongs to the major facilitator superfamily.</text>
</comment>
<dbReference type="GO" id="GO:0005886">
    <property type="term" value="C:plasma membrane"/>
    <property type="evidence" value="ECO:0007669"/>
    <property type="project" value="TreeGrafter"/>
</dbReference>
<feature type="transmembrane region" description="Helical" evidence="9">
    <location>
        <begin position="543"/>
        <end position="564"/>
    </location>
</feature>
<name>A0A1J9REH9_9PEZI</name>
<dbReference type="GO" id="GO:0005774">
    <property type="term" value="C:vacuolar membrane"/>
    <property type="evidence" value="ECO:0007669"/>
    <property type="project" value="TreeGrafter"/>
</dbReference>
<feature type="transmembrane region" description="Helical" evidence="9">
    <location>
        <begin position="340"/>
        <end position="368"/>
    </location>
</feature>
<keyword evidence="3" id="KW-0813">Transport</keyword>
<feature type="transmembrane region" description="Helical" evidence="9">
    <location>
        <begin position="473"/>
        <end position="493"/>
    </location>
</feature>
<feature type="transmembrane region" description="Helical" evidence="9">
    <location>
        <begin position="120"/>
        <end position="139"/>
    </location>
</feature>
<keyword evidence="11" id="KW-1185">Reference proteome</keyword>
<feature type="transmembrane region" description="Helical" evidence="9">
    <location>
        <begin position="179"/>
        <end position="197"/>
    </location>
</feature>
<evidence type="ECO:0000256" key="2">
    <source>
        <dbReference type="ARBA" id="ARBA00008335"/>
    </source>
</evidence>
<feature type="transmembrane region" description="Helical" evidence="9">
    <location>
        <begin position="380"/>
        <end position="398"/>
    </location>
</feature>
<evidence type="ECO:0000256" key="9">
    <source>
        <dbReference type="SAM" id="Phobius"/>
    </source>
</evidence>
<evidence type="ECO:0000256" key="8">
    <source>
        <dbReference type="SAM" id="MobiDB-lite"/>
    </source>
</evidence>
<sequence>MTTETKQSKRSASVEAPAPHVGSGSRAPSEEFQLMGATSPGVKRMEAISAHLTLFDRIFLFIGVFVIAYAYSLDATVRYTYQTTATASFQHHSLLASVNVVRSVIAAVGQPTASKIADVFGRVELVLVSIFFYVLGTIVEAVSNNVATFCAGAVLYQIGYTFIILLVEVIIGDISSLRARLFFSYIPATPFIINTWVSGDVAASTLANAGWRWGIGMWAIVYPISAIPLLAALLVAHRRAKKSADLADYKTPFEILGAGGLIKALFWQLDVIGIILMIAVFALLLTPLTLAGGVAETWKEAHIVAPLVVGFVCIPVFAWWEIKAVHPLIPFHLLKDRAIWAALGIAMTLNWAWYMQADFLYTVLVVAFDETTKSATRITQLYSFASVLMGWFLGVVVFKVRRLKPFIVFGTCLFMVAFGMLIHYRGGTSMSHHAGMVGAQVVLGIAGGLFPYPTQASIQAATKHEHLAIVTGLYLGTYNIGSALGACVSGAVWSQVLPGQLESHTGNATTAATVYADPLTWSYSNPVGTPDRDAVIAAYRSTQNYLCITGICLSSLLIFFSLALRNPKLTDQQSLPEAEEKGGVTPEVREDGRRKGFLAKLF</sequence>
<reference evidence="10 11" key="1">
    <citation type="submission" date="2016-10" db="EMBL/GenBank/DDBJ databases">
        <title>Proteomics and genomics reveal pathogen-plant mechanisms compatible with a hemibiotrophic lifestyle of Diplodia corticola.</title>
        <authorList>
            <person name="Fernandes I."/>
            <person name="De Jonge R."/>
            <person name="Van De Peer Y."/>
            <person name="Devreese B."/>
            <person name="Alves A."/>
            <person name="Esteves A.C."/>
        </authorList>
    </citation>
    <scope>NUCLEOTIDE SEQUENCE [LARGE SCALE GENOMIC DNA]</scope>
    <source>
        <strain evidence="10 11">CBS 112549</strain>
    </source>
</reference>
<evidence type="ECO:0000256" key="4">
    <source>
        <dbReference type="ARBA" id="ARBA00022692"/>
    </source>
</evidence>
<dbReference type="AlphaFoldDB" id="A0A1J9REH9"/>
<dbReference type="EMBL" id="MNUE01000002">
    <property type="protein sequence ID" value="OJD39926.1"/>
    <property type="molecule type" value="Genomic_DNA"/>
</dbReference>
<dbReference type="RefSeq" id="XP_020134913.1">
    <property type="nucleotide sequence ID" value="XM_020272362.1"/>
</dbReference>
<accession>A0A1J9REH9</accession>
<feature type="transmembrane region" description="Helical" evidence="9">
    <location>
        <begin position="145"/>
        <end position="167"/>
    </location>
</feature>
<evidence type="ECO:0000313" key="11">
    <source>
        <dbReference type="Proteomes" id="UP000183809"/>
    </source>
</evidence>
<keyword evidence="7 9" id="KW-0472">Membrane</keyword>
<evidence type="ECO:0000256" key="3">
    <source>
        <dbReference type="ARBA" id="ARBA00022448"/>
    </source>
</evidence>
<dbReference type="OrthoDB" id="2241241at2759"/>
<protein>
    <submittedName>
        <fullName evidence="10">Siderochrome-iron transporter sit1</fullName>
    </submittedName>
</protein>
<proteinExistence type="inferred from homology"/>
<feature type="transmembrane region" description="Helical" evidence="9">
    <location>
        <begin position="405"/>
        <end position="424"/>
    </location>
</feature>
<dbReference type="GO" id="GO:0005768">
    <property type="term" value="C:endosome"/>
    <property type="evidence" value="ECO:0007669"/>
    <property type="project" value="TreeGrafter"/>
</dbReference>
<evidence type="ECO:0000256" key="7">
    <source>
        <dbReference type="ARBA" id="ARBA00023136"/>
    </source>
</evidence>
<feature type="transmembrane region" description="Helical" evidence="9">
    <location>
        <begin position="430"/>
        <end position="452"/>
    </location>
</feature>
<feature type="transmembrane region" description="Helical" evidence="9">
    <location>
        <begin position="217"/>
        <end position="236"/>
    </location>
</feature>
<evidence type="ECO:0000256" key="6">
    <source>
        <dbReference type="ARBA" id="ARBA00023065"/>
    </source>
</evidence>
<keyword evidence="4 9" id="KW-0812">Transmembrane</keyword>
<feature type="transmembrane region" description="Helical" evidence="9">
    <location>
        <begin position="271"/>
        <end position="295"/>
    </location>
</feature>
<dbReference type="PANTHER" id="PTHR23501">
    <property type="entry name" value="MAJOR FACILITATOR SUPERFAMILY"/>
    <property type="match status" value="1"/>
</dbReference>
<dbReference type="Proteomes" id="UP000183809">
    <property type="component" value="Unassembled WGS sequence"/>
</dbReference>
<dbReference type="SUPFAM" id="SSF103473">
    <property type="entry name" value="MFS general substrate transporter"/>
    <property type="match status" value="1"/>
</dbReference>